<dbReference type="OrthoDB" id="6711556at2"/>
<comment type="caution">
    <text evidence="4">The sequence shown here is derived from an EMBL/GenBank/DDBJ whole genome shotgun (WGS) entry which is preliminary data.</text>
</comment>
<feature type="compositionally biased region" description="Basic and acidic residues" evidence="1">
    <location>
        <begin position="152"/>
        <end position="161"/>
    </location>
</feature>
<dbReference type="EMBL" id="RAXV01000011">
    <property type="protein sequence ID" value="RKG32115.1"/>
    <property type="molecule type" value="Genomic_DNA"/>
</dbReference>
<keyword evidence="2" id="KW-0732">Signal</keyword>
<gene>
    <name evidence="4" type="primary">filE</name>
    <name evidence="4" type="ORF">D7V32_06850</name>
</gene>
<dbReference type="AlphaFoldDB" id="A0A3A8EBT1"/>
<keyword evidence="5" id="KW-1185">Reference proteome</keyword>
<organism evidence="4 5">
    <name type="scientific">Acinetobacter tianfuensis</name>
    <dbReference type="NCBI Taxonomy" id="2419603"/>
    <lineage>
        <taxon>Bacteria</taxon>
        <taxon>Pseudomonadati</taxon>
        <taxon>Pseudomonadota</taxon>
        <taxon>Gammaproteobacteria</taxon>
        <taxon>Moraxellales</taxon>
        <taxon>Moraxellaceae</taxon>
        <taxon>Acinetobacter</taxon>
    </lineage>
</organism>
<proteinExistence type="predicted"/>
<dbReference type="Proteomes" id="UP000282388">
    <property type="component" value="Unassembled WGS sequence"/>
</dbReference>
<sequence length="454" mass="50463">MKRNQWLKSLLVLSLAQAGYSFAGTFHTIIGPDGRPMVVQRPDLPVKNKELNVPSAAVEYAEQKSVLQAEVLQKVPAVQPVYLDPAVEAHVQDVVRELKNKNPSEIVKEEIKRQLPSKNVHTAASKIDSAKSQTDLPVSAVPRSEVSSSQKLRSDKDQEKLTEVPVTVSLAPQAAYAESKAKKTGKQLKAEALKQSDQAGNVKKVSIQVPKIPEIIENKQRTELSTIDGETYVSNEYLENKEFNLEGKKRFYAMPEGVIDPKLGATRIQVVEREKGVGESVLQTLFKRNQTDTPKPVVLSSSYYRVSQQDAAEGLGQQCFADKRLQKAKALKPLKDINLWPRAPITQEFDFEIVKVEESIKNIEIHSYASKQNVPVFYWPFAVFLDDKGCVLEGAGGYKNNDSGSTRLYREKIEGVIQVPEGTAFLMLTPLASAIDVDQRVLSNQGQLKLIAIR</sequence>
<dbReference type="NCBIfam" id="NF033645">
    <property type="entry name" value="pilus_FilE"/>
    <property type="match status" value="1"/>
</dbReference>
<feature type="domain" description="FilE C-terminal" evidence="3">
    <location>
        <begin position="290"/>
        <end position="454"/>
    </location>
</feature>
<evidence type="ECO:0000313" key="5">
    <source>
        <dbReference type="Proteomes" id="UP000282388"/>
    </source>
</evidence>
<feature type="region of interest" description="Disordered" evidence="1">
    <location>
        <begin position="117"/>
        <end position="161"/>
    </location>
</feature>
<name>A0A3A8EBT1_9GAMM</name>
<dbReference type="InterPro" id="IPR049782">
    <property type="entry name" value="FilE-like"/>
</dbReference>
<protein>
    <submittedName>
        <fullName evidence="4">Putative pilus assembly protein FilE</fullName>
    </submittedName>
</protein>
<dbReference type="Pfam" id="PF22881">
    <property type="entry name" value="FilE_C"/>
    <property type="match status" value="1"/>
</dbReference>
<evidence type="ECO:0000256" key="1">
    <source>
        <dbReference type="SAM" id="MobiDB-lite"/>
    </source>
</evidence>
<dbReference type="InterPro" id="IPR055226">
    <property type="entry name" value="FilE_C"/>
</dbReference>
<reference evidence="4 5" key="1">
    <citation type="submission" date="2018-09" db="EMBL/GenBank/DDBJ databases">
        <title>The draft genome of Acinetobacter spp. strains.</title>
        <authorList>
            <person name="Qin J."/>
            <person name="Feng Y."/>
            <person name="Zong Z."/>
        </authorList>
    </citation>
    <scope>NUCLEOTIDE SEQUENCE [LARGE SCALE GENOMIC DNA]</scope>
    <source>
        <strain evidence="4 5">WCHAc060012</strain>
    </source>
</reference>
<evidence type="ECO:0000313" key="4">
    <source>
        <dbReference type="EMBL" id="RKG32115.1"/>
    </source>
</evidence>
<feature type="chain" id="PRO_5017211490" evidence="2">
    <location>
        <begin position="24"/>
        <end position="454"/>
    </location>
</feature>
<evidence type="ECO:0000259" key="3">
    <source>
        <dbReference type="Pfam" id="PF22881"/>
    </source>
</evidence>
<feature type="signal peptide" evidence="2">
    <location>
        <begin position="1"/>
        <end position="23"/>
    </location>
</feature>
<dbReference type="RefSeq" id="WP_120402145.1">
    <property type="nucleotide sequence ID" value="NZ_RAXV01000011.1"/>
</dbReference>
<evidence type="ECO:0000256" key="2">
    <source>
        <dbReference type="SAM" id="SignalP"/>
    </source>
</evidence>
<accession>A0A3A8EBT1</accession>